<organism evidence="1">
    <name type="scientific">marine sediment metagenome</name>
    <dbReference type="NCBI Taxonomy" id="412755"/>
    <lineage>
        <taxon>unclassified sequences</taxon>
        <taxon>metagenomes</taxon>
        <taxon>ecological metagenomes</taxon>
    </lineage>
</organism>
<reference evidence="1" key="1">
    <citation type="journal article" date="2015" name="Nature">
        <title>Complex archaea that bridge the gap between prokaryotes and eukaryotes.</title>
        <authorList>
            <person name="Spang A."/>
            <person name="Saw J.H."/>
            <person name="Jorgensen S.L."/>
            <person name="Zaremba-Niedzwiedzka K."/>
            <person name="Martijn J."/>
            <person name="Lind A.E."/>
            <person name="van Eijk R."/>
            <person name="Schleper C."/>
            <person name="Guy L."/>
            <person name="Ettema T.J."/>
        </authorList>
    </citation>
    <scope>NUCLEOTIDE SEQUENCE</scope>
</reference>
<name>A0A0F9NC56_9ZZZZ</name>
<feature type="non-terminal residue" evidence="1">
    <location>
        <position position="90"/>
    </location>
</feature>
<sequence>MTFTNFDLQTQAHEKVGTINYGVSSAGSSIILNDETESTAHADGQFNGGTLYIVDGTSNLAKQAVRITDYDASSGQYTWSSFPNGTTAIV</sequence>
<dbReference type="EMBL" id="LAZR01003698">
    <property type="protein sequence ID" value="KKN15584.1"/>
    <property type="molecule type" value="Genomic_DNA"/>
</dbReference>
<protein>
    <submittedName>
        <fullName evidence="1">Uncharacterized protein</fullName>
    </submittedName>
</protein>
<evidence type="ECO:0000313" key="1">
    <source>
        <dbReference type="EMBL" id="KKN15584.1"/>
    </source>
</evidence>
<gene>
    <name evidence="1" type="ORF">LCGC14_0984690</name>
</gene>
<proteinExistence type="predicted"/>
<comment type="caution">
    <text evidence="1">The sequence shown here is derived from an EMBL/GenBank/DDBJ whole genome shotgun (WGS) entry which is preliminary data.</text>
</comment>
<accession>A0A0F9NC56</accession>
<dbReference type="AlphaFoldDB" id="A0A0F9NC56"/>